<feature type="transmembrane region" description="Helical" evidence="1">
    <location>
        <begin position="132"/>
        <end position="149"/>
    </location>
</feature>
<dbReference type="Proteomes" id="UP000295341">
    <property type="component" value="Unassembled WGS sequence"/>
</dbReference>
<keyword evidence="1" id="KW-1133">Transmembrane helix</keyword>
<reference evidence="2 3" key="1">
    <citation type="submission" date="2019-03" db="EMBL/GenBank/DDBJ databases">
        <title>Genomic Encyclopedia of Type Strains, Phase IV (KMG-IV): sequencing the most valuable type-strain genomes for metagenomic binning, comparative biology and taxonomic classification.</title>
        <authorList>
            <person name="Goeker M."/>
        </authorList>
    </citation>
    <scope>NUCLEOTIDE SEQUENCE [LARGE SCALE GENOMIC DNA]</scope>
    <source>
        <strain evidence="2 3">DSM 26377</strain>
    </source>
</reference>
<organism evidence="2 3">
    <name type="scientific">Panacagrimonas perspica</name>
    <dbReference type="NCBI Taxonomy" id="381431"/>
    <lineage>
        <taxon>Bacteria</taxon>
        <taxon>Pseudomonadati</taxon>
        <taxon>Pseudomonadota</taxon>
        <taxon>Gammaproteobacteria</taxon>
        <taxon>Nevskiales</taxon>
        <taxon>Nevskiaceae</taxon>
        <taxon>Panacagrimonas</taxon>
    </lineage>
</organism>
<dbReference type="GO" id="GO:0005886">
    <property type="term" value="C:plasma membrane"/>
    <property type="evidence" value="ECO:0007669"/>
    <property type="project" value="TreeGrafter"/>
</dbReference>
<feature type="transmembrane region" description="Helical" evidence="1">
    <location>
        <begin position="74"/>
        <end position="93"/>
    </location>
</feature>
<dbReference type="PANTHER" id="PTHR34821">
    <property type="entry name" value="INNER MEMBRANE PROTEIN YDCZ"/>
    <property type="match status" value="1"/>
</dbReference>
<keyword evidence="1" id="KW-0812">Transmembrane</keyword>
<protein>
    <submittedName>
        <fullName evidence="2">Transporter family-2 protein</fullName>
    </submittedName>
</protein>
<evidence type="ECO:0000313" key="3">
    <source>
        <dbReference type="Proteomes" id="UP000295341"/>
    </source>
</evidence>
<proteinExistence type="predicted"/>
<dbReference type="EMBL" id="SOBT01000009">
    <property type="protein sequence ID" value="TDU28240.1"/>
    <property type="molecule type" value="Genomic_DNA"/>
</dbReference>
<evidence type="ECO:0000313" key="2">
    <source>
        <dbReference type="EMBL" id="TDU28240.1"/>
    </source>
</evidence>
<dbReference type="OrthoDB" id="9097160at2"/>
<dbReference type="PANTHER" id="PTHR34821:SF2">
    <property type="entry name" value="INNER MEMBRANE PROTEIN YDCZ"/>
    <property type="match status" value="1"/>
</dbReference>
<feature type="transmembrane region" description="Helical" evidence="1">
    <location>
        <begin position="105"/>
        <end position="126"/>
    </location>
</feature>
<feature type="transmembrane region" description="Helical" evidence="1">
    <location>
        <begin position="6"/>
        <end position="27"/>
    </location>
</feature>
<dbReference type="AlphaFoldDB" id="A0A4R7P5F7"/>
<keyword evidence="1" id="KW-0472">Membrane</keyword>
<comment type="caution">
    <text evidence="2">The sequence shown here is derived from an EMBL/GenBank/DDBJ whole genome shotgun (WGS) entry which is preliminary data.</text>
</comment>
<name>A0A4R7P5F7_9GAMM</name>
<sequence length="152" mass="16050">MDSMNQTVIYAAVMLVAGLGIPVMGALNGGLGARMQNPALAASIMLFVGACFSLVFLLSTRGLAGLSLRVSAPWYFYFAGLFVLMYVLSVTWVAPRFGVGNAISFALLGQLLAMTVIDQVGLFGAIQHSLTMQRAVGLVLMAAGVFLVVRRS</sequence>
<keyword evidence="3" id="KW-1185">Reference proteome</keyword>
<dbReference type="Pfam" id="PF04657">
    <property type="entry name" value="DMT_YdcZ"/>
    <property type="match status" value="1"/>
</dbReference>
<evidence type="ECO:0000256" key="1">
    <source>
        <dbReference type="SAM" id="Phobius"/>
    </source>
</evidence>
<accession>A0A4R7P5F7</accession>
<dbReference type="InterPro" id="IPR006750">
    <property type="entry name" value="YdcZ"/>
</dbReference>
<gene>
    <name evidence="2" type="ORF">DFR24_2607</name>
</gene>
<feature type="transmembrane region" description="Helical" evidence="1">
    <location>
        <begin position="39"/>
        <end position="59"/>
    </location>
</feature>